<evidence type="ECO:0000313" key="13">
    <source>
        <dbReference type="EMBL" id="NMM93997.1"/>
    </source>
</evidence>
<keyword evidence="8 11" id="KW-0067">ATP-binding</keyword>
<dbReference type="Gene3D" id="3.40.1190.20">
    <property type="match status" value="1"/>
</dbReference>
<dbReference type="EC" id="2.7.1.50" evidence="11"/>
<comment type="pathway">
    <text evidence="3 11">Cofactor biosynthesis; thiamine diphosphate biosynthesis; 4-methyl-5-(2-phosphoethyl)-thiazole from 5-(2-hydroxyethyl)-4-methylthiazole: step 1/1.</text>
</comment>
<dbReference type="GO" id="GO:0005524">
    <property type="term" value="F:ATP binding"/>
    <property type="evidence" value="ECO:0007669"/>
    <property type="project" value="UniProtKB-UniRule"/>
</dbReference>
<accession>A0A7Y0EPK4</accession>
<evidence type="ECO:0000256" key="9">
    <source>
        <dbReference type="ARBA" id="ARBA00022842"/>
    </source>
</evidence>
<evidence type="ECO:0000256" key="8">
    <source>
        <dbReference type="ARBA" id="ARBA00022840"/>
    </source>
</evidence>
<evidence type="ECO:0000256" key="7">
    <source>
        <dbReference type="ARBA" id="ARBA00022777"/>
    </source>
</evidence>
<comment type="caution">
    <text evidence="13">The sequence shown here is derived from an EMBL/GenBank/DDBJ whole genome shotgun (WGS) entry which is preliminary data.</text>
</comment>
<dbReference type="RefSeq" id="WP_240947450.1">
    <property type="nucleotide sequence ID" value="NZ_JAAIII010000003.1"/>
</dbReference>
<keyword evidence="10 11" id="KW-0784">Thiamine biosynthesis</keyword>
<dbReference type="InterPro" id="IPR000417">
    <property type="entry name" value="Hyethyz_kinase"/>
</dbReference>
<keyword evidence="5 11" id="KW-0479">Metal-binding</keyword>
<feature type="binding site" evidence="11">
    <location>
        <position position="134"/>
    </location>
    <ligand>
        <name>ATP</name>
        <dbReference type="ChEBI" id="CHEBI:30616"/>
    </ligand>
</feature>
<dbReference type="CDD" id="cd01170">
    <property type="entry name" value="THZ_kinase"/>
    <property type="match status" value="1"/>
</dbReference>
<keyword evidence="7 11" id="KW-0418">Kinase</keyword>
<dbReference type="GO" id="GO:0004417">
    <property type="term" value="F:hydroxyethylthiazole kinase activity"/>
    <property type="evidence" value="ECO:0007669"/>
    <property type="project" value="UniProtKB-UniRule"/>
</dbReference>
<name>A0A7Y0EPK4_9BIFI</name>
<sequence>MSSDSVYSCSDADGAIRTRIAEAVQAVKDTTPLAQSFTNFVTINLVANAQLASGGTAAMSFLPDDIIDTAKIAGANYINVGTLLPFYKDALPDIAQRLAYLKKPWVLDPVAAGIGKTRTAILKSFRDYPPTIVRGNASEIIALADMWGLPRNSTDFTNLGDVHGKVGGHNATSLPQPHAASDTSDNIPTSDASAGTTTRPAGVESVDDVDAAIPSAIALAKHLSSHMPAAMAQRFSSENDAASVPCPRAAVAVSGAVDLVTDGETVYRLPGGSAMMAKITGAGCSLGGVTAVYLAVADPLIAALAASLLYDRAAEIAEHESHGPGSFQVAFLDALWNVTAEQVASSPLLVAS</sequence>
<feature type="binding site" evidence="11">
    <location>
        <position position="281"/>
    </location>
    <ligand>
        <name>substrate</name>
    </ligand>
</feature>
<dbReference type="Pfam" id="PF02110">
    <property type="entry name" value="HK"/>
    <property type="match status" value="2"/>
</dbReference>
<dbReference type="UniPathway" id="UPA00060">
    <property type="reaction ID" value="UER00139"/>
</dbReference>
<evidence type="ECO:0000256" key="6">
    <source>
        <dbReference type="ARBA" id="ARBA00022741"/>
    </source>
</evidence>
<dbReference type="Proteomes" id="UP000532194">
    <property type="component" value="Unassembled WGS sequence"/>
</dbReference>
<dbReference type="EMBL" id="JAAIII010000003">
    <property type="protein sequence ID" value="NMM93997.1"/>
    <property type="molecule type" value="Genomic_DNA"/>
</dbReference>
<dbReference type="InterPro" id="IPR029056">
    <property type="entry name" value="Ribokinase-like"/>
</dbReference>
<feature type="region of interest" description="Disordered" evidence="12">
    <location>
        <begin position="167"/>
        <end position="203"/>
    </location>
</feature>
<dbReference type="AlphaFoldDB" id="A0A7Y0EPK4"/>
<evidence type="ECO:0000256" key="2">
    <source>
        <dbReference type="ARBA" id="ARBA00001946"/>
    </source>
</evidence>
<feature type="binding site" evidence="11">
    <location>
        <position position="254"/>
    </location>
    <ligand>
        <name>ATP</name>
        <dbReference type="ChEBI" id="CHEBI:30616"/>
    </ligand>
</feature>
<evidence type="ECO:0000256" key="4">
    <source>
        <dbReference type="ARBA" id="ARBA00022679"/>
    </source>
</evidence>
<feature type="compositionally biased region" description="Polar residues" evidence="12">
    <location>
        <begin position="170"/>
        <end position="199"/>
    </location>
</feature>
<dbReference type="GO" id="GO:0009229">
    <property type="term" value="P:thiamine diphosphate biosynthetic process"/>
    <property type="evidence" value="ECO:0007669"/>
    <property type="project" value="UniProtKB-UniRule"/>
</dbReference>
<evidence type="ECO:0000256" key="1">
    <source>
        <dbReference type="ARBA" id="ARBA00001771"/>
    </source>
</evidence>
<dbReference type="GO" id="GO:0000287">
    <property type="term" value="F:magnesium ion binding"/>
    <property type="evidence" value="ECO:0007669"/>
    <property type="project" value="UniProtKB-UniRule"/>
</dbReference>
<comment type="function">
    <text evidence="11">Catalyzes the phosphorylation of the hydroxyl group of 4-methyl-5-beta-hydroxyethylthiazole (THZ).</text>
</comment>
<evidence type="ECO:0000313" key="14">
    <source>
        <dbReference type="Proteomes" id="UP000532194"/>
    </source>
</evidence>
<reference evidence="13 14" key="1">
    <citation type="submission" date="2020-02" db="EMBL/GenBank/DDBJ databases">
        <title>Characterization of phylogenetic diversity of novel bifidobacterial species isolated in Czech ZOOs.</title>
        <authorList>
            <person name="Lugli G.A."/>
            <person name="Vera N.B."/>
            <person name="Ventura M."/>
        </authorList>
    </citation>
    <scope>NUCLEOTIDE SEQUENCE [LARGE SCALE GENOMIC DNA]</scope>
    <source>
        <strain evidence="13 14">DSM 109957</strain>
    </source>
</reference>
<evidence type="ECO:0000256" key="10">
    <source>
        <dbReference type="ARBA" id="ARBA00022977"/>
    </source>
</evidence>
<gene>
    <name evidence="11" type="primary">thiM</name>
    <name evidence="13" type="ORF">G1C95_1184</name>
</gene>
<comment type="cofactor">
    <cofactor evidence="2 11">
        <name>Mg(2+)</name>
        <dbReference type="ChEBI" id="CHEBI:18420"/>
    </cofactor>
</comment>
<dbReference type="HAMAP" id="MF_00228">
    <property type="entry name" value="Thz_kinase"/>
    <property type="match status" value="1"/>
</dbReference>
<evidence type="ECO:0000256" key="12">
    <source>
        <dbReference type="SAM" id="MobiDB-lite"/>
    </source>
</evidence>
<feature type="binding site" evidence="11">
    <location>
        <position position="59"/>
    </location>
    <ligand>
        <name>substrate</name>
    </ligand>
</feature>
<dbReference type="GO" id="GO:0009228">
    <property type="term" value="P:thiamine biosynthetic process"/>
    <property type="evidence" value="ECO:0007669"/>
    <property type="project" value="UniProtKB-KW"/>
</dbReference>
<evidence type="ECO:0000256" key="11">
    <source>
        <dbReference type="HAMAP-Rule" id="MF_00228"/>
    </source>
</evidence>
<evidence type="ECO:0000256" key="3">
    <source>
        <dbReference type="ARBA" id="ARBA00004868"/>
    </source>
</evidence>
<comment type="similarity">
    <text evidence="11">Belongs to the Thz kinase family.</text>
</comment>
<protein>
    <recommendedName>
        <fullName evidence="11">Hydroxyethylthiazole kinase</fullName>
        <ecNumber evidence="11">2.7.1.50</ecNumber>
    </recommendedName>
    <alternativeName>
        <fullName evidence="11">4-methyl-5-beta-hydroxyethylthiazole kinase</fullName>
        <shortName evidence="11">TH kinase</shortName>
        <shortName evidence="11">Thz kinase</shortName>
    </alternativeName>
</protein>
<keyword evidence="4 11" id="KW-0808">Transferase</keyword>
<keyword evidence="6 11" id="KW-0547">Nucleotide-binding</keyword>
<comment type="catalytic activity">
    <reaction evidence="1 11">
        <text>5-(2-hydroxyethyl)-4-methylthiazole + ATP = 4-methyl-5-(2-phosphooxyethyl)-thiazole + ADP + H(+)</text>
        <dbReference type="Rhea" id="RHEA:24212"/>
        <dbReference type="ChEBI" id="CHEBI:15378"/>
        <dbReference type="ChEBI" id="CHEBI:17957"/>
        <dbReference type="ChEBI" id="CHEBI:30616"/>
        <dbReference type="ChEBI" id="CHEBI:58296"/>
        <dbReference type="ChEBI" id="CHEBI:456216"/>
        <dbReference type="EC" id="2.7.1.50"/>
    </reaction>
</comment>
<organism evidence="13 14">
    <name type="scientific">Bifidobacterium oedipodis</name>
    <dbReference type="NCBI Taxonomy" id="2675322"/>
    <lineage>
        <taxon>Bacteria</taxon>
        <taxon>Bacillati</taxon>
        <taxon>Actinomycetota</taxon>
        <taxon>Actinomycetes</taxon>
        <taxon>Bifidobacteriales</taxon>
        <taxon>Bifidobacteriaceae</taxon>
        <taxon>Bifidobacterium</taxon>
    </lineage>
</organism>
<dbReference type="PRINTS" id="PR01099">
    <property type="entry name" value="HYETHTZKNASE"/>
</dbReference>
<keyword evidence="14" id="KW-1185">Reference proteome</keyword>
<evidence type="ECO:0000256" key="5">
    <source>
        <dbReference type="ARBA" id="ARBA00022723"/>
    </source>
</evidence>
<proteinExistence type="inferred from homology"/>
<keyword evidence="9 11" id="KW-0460">Magnesium</keyword>
<dbReference type="SUPFAM" id="SSF53613">
    <property type="entry name" value="Ribokinase-like"/>
    <property type="match status" value="2"/>
</dbReference>